<name>A0ABS9UC89_9BACL</name>
<dbReference type="PANTHER" id="PTHR32097:SF15">
    <property type="entry name" value="STRESS RESPONSE PROTEIN SCP2"/>
    <property type="match status" value="1"/>
</dbReference>
<feature type="domain" description="TerD" evidence="1">
    <location>
        <begin position="1"/>
        <end position="203"/>
    </location>
</feature>
<dbReference type="PANTHER" id="PTHR32097">
    <property type="entry name" value="CAMP-BINDING PROTEIN 1-RELATED"/>
    <property type="match status" value="1"/>
</dbReference>
<reference evidence="2 3" key="1">
    <citation type="submission" date="2022-03" db="EMBL/GenBank/DDBJ databases">
        <authorList>
            <person name="Jo J.-H."/>
            <person name="Im W.-T."/>
        </authorList>
    </citation>
    <scope>NUCLEOTIDE SEQUENCE [LARGE SCALE GENOMIC DNA]</scope>
    <source>
        <strain evidence="2 3">MA9</strain>
    </source>
</reference>
<dbReference type="InterPro" id="IPR051324">
    <property type="entry name" value="Stress/Tellurium_Resist"/>
</dbReference>
<protein>
    <submittedName>
        <fullName evidence="2">TerD family protein</fullName>
    </submittedName>
</protein>
<comment type="caution">
    <text evidence="2">The sequence shown here is derived from an EMBL/GenBank/DDBJ whole genome shotgun (WGS) entry which is preliminary data.</text>
</comment>
<dbReference type="Gene3D" id="2.60.60.30">
    <property type="entry name" value="sav2460 like domains"/>
    <property type="match status" value="1"/>
</dbReference>
<organism evidence="2 3">
    <name type="scientific">Solibacillus palustris</name>
    <dbReference type="NCBI Taxonomy" id="2908203"/>
    <lineage>
        <taxon>Bacteria</taxon>
        <taxon>Bacillati</taxon>
        <taxon>Bacillota</taxon>
        <taxon>Bacilli</taxon>
        <taxon>Bacillales</taxon>
        <taxon>Caryophanaceae</taxon>
        <taxon>Solibacillus</taxon>
    </lineage>
</organism>
<dbReference type="CDD" id="cd06974">
    <property type="entry name" value="TerD_like"/>
    <property type="match status" value="1"/>
</dbReference>
<dbReference type="InterPro" id="IPR003325">
    <property type="entry name" value="TerD"/>
</dbReference>
<accession>A0ABS9UC89</accession>
<gene>
    <name evidence="2" type="ORF">LZ480_08435</name>
</gene>
<dbReference type="Pfam" id="PF02342">
    <property type="entry name" value="TerD"/>
    <property type="match status" value="1"/>
</dbReference>
<keyword evidence="3" id="KW-1185">Reference proteome</keyword>
<evidence type="ECO:0000313" key="3">
    <source>
        <dbReference type="Proteomes" id="UP001316087"/>
    </source>
</evidence>
<dbReference type="Proteomes" id="UP001316087">
    <property type="component" value="Unassembled WGS sequence"/>
</dbReference>
<dbReference type="RefSeq" id="WP_241368969.1">
    <property type="nucleotide sequence ID" value="NZ_JAKZFC010000002.1"/>
</dbReference>
<dbReference type="EMBL" id="JAKZFC010000002">
    <property type="protein sequence ID" value="MCH7321919.1"/>
    <property type="molecule type" value="Genomic_DNA"/>
</dbReference>
<evidence type="ECO:0000259" key="1">
    <source>
        <dbReference type="Pfam" id="PF02342"/>
    </source>
</evidence>
<evidence type="ECO:0000313" key="2">
    <source>
        <dbReference type="EMBL" id="MCH7321919.1"/>
    </source>
</evidence>
<sequence length="205" mass="22207">MTVNLQKGQRVDLTKGNTGLNKIRVGLGWDPVQQKSSGGLFGGLFGGGGSKGANVDCDASVILLKGDHLSSKQDVIYFGNLSGANGAVTHSGDNLTGAGEGDDEQVVIELKSIPAEYNRLIFVVNIYQAAQRQQHFGMIHNAFIRLVDVSTNEQLLKYNLTENYSDQTTLITGEIYRHENDWKFAAIGTGTKDNSLGEVIQKYQA</sequence>
<proteinExistence type="predicted"/>